<dbReference type="GO" id="GO:0022857">
    <property type="term" value="F:transmembrane transporter activity"/>
    <property type="evidence" value="ECO:0007669"/>
    <property type="project" value="InterPro"/>
</dbReference>
<dbReference type="SUPFAM" id="SSF51230">
    <property type="entry name" value="Single hybrid motif"/>
    <property type="match status" value="1"/>
</dbReference>
<evidence type="ECO:0000256" key="3">
    <source>
        <dbReference type="SAM" id="MobiDB-lite"/>
    </source>
</evidence>
<dbReference type="Pfam" id="PF25954">
    <property type="entry name" value="Beta-barrel_RND_2"/>
    <property type="match status" value="1"/>
</dbReference>
<evidence type="ECO:0000256" key="4">
    <source>
        <dbReference type="SAM" id="SignalP"/>
    </source>
</evidence>
<dbReference type="FunFam" id="2.40.420.20:FF:000006">
    <property type="entry name" value="RND family efflux transporter MFP subunit"/>
    <property type="match status" value="1"/>
</dbReference>
<feature type="region of interest" description="Disordered" evidence="3">
    <location>
        <begin position="33"/>
        <end position="59"/>
    </location>
</feature>
<dbReference type="GO" id="GO:0016020">
    <property type="term" value="C:membrane"/>
    <property type="evidence" value="ECO:0007669"/>
    <property type="project" value="InterPro"/>
</dbReference>
<dbReference type="PANTHER" id="PTHR30097:SF4">
    <property type="entry name" value="SLR6042 PROTEIN"/>
    <property type="match status" value="1"/>
</dbReference>
<feature type="signal peptide" evidence="4">
    <location>
        <begin position="1"/>
        <end position="20"/>
    </location>
</feature>
<organism evidence="8 9">
    <name type="scientific">Stenotrophomonas panacihumi</name>
    <dbReference type="NCBI Taxonomy" id="676599"/>
    <lineage>
        <taxon>Bacteria</taxon>
        <taxon>Pseudomonadati</taxon>
        <taxon>Pseudomonadota</taxon>
        <taxon>Gammaproteobacteria</taxon>
        <taxon>Lysobacterales</taxon>
        <taxon>Lysobacteraceae</taxon>
        <taxon>Stenotrophomonas</taxon>
    </lineage>
</organism>
<dbReference type="GO" id="GO:0046914">
    <property type="term" value="F:transition metal ion binding"/>
    <property type="evidence" value="ECO:0007669"/>
    <property type="project" value="TreeGrafter"/>
</dbReference>
<name>A0A0R0ADB0_9GAMM</name>
<dbReference type="GO" id="GO:0030288">
    <property type="term" value="C:outer membrane-bounded periplasmic space"/>
    <property type="evidence" value="ECO:0007669"/>
    <property type="project" value="TreeGrafter"/>
</dbReference>
<dbReference type="GO" id="GO:0015679">
    <property type="term" value="P:plasma membrane copper ion transport"/>
    <property type="evidence" value="ECO:0007669"/>
    <property type="project" value="TreeGrafter"/>
</dbReference>
<evidence type="ECO:0000259" key="6">
    <source>
        <dbReference type="Pfam" id="PF25973"/>
    </source>
</evidence>
<feature type="domain" description="CusB-like beta-barrel" evidence="5">
    <location>
        <begin position="173"/>
        <end position="246"/>
    </location>
</feature>
<evidence type="ECO:0000256" key="1">
    <source>
        <dbReference type="ARBA" id="ARBA00009477"/>
    </source>
</evidence>
<keyword evidence="4" id="KW-0732">Signal</keyword>
<dbReference type="PROSITE" id="PS51257">
    <property type="entry name" value="PROKAR_LIPOPROTEIN"/>
    <property type="match status" value="1"/>
</dbReference>
<dbReference type="CDD" id="cd06850">
    <property type="entry name" value="biotinyl_domain"/>
    <property type="match status" value="1"/>
</dbReference>
<evidence type="ECO:0000259" key="7">
    <source>
        <dbReference type="Pfam" id="PF25975"/>
    </source>
</evidence>
<dbReference type="OrthoDB" id="9768185at2"/>
<evidence type="ECO:0000313" key="9">
    <source>
        <dbReference type="Proteomes" id="UP000051802"/>
    </source>
</evidence>
<keyword evidence="2" id="KW-0813">Transport</keyword>
<dbReference type="Pfam" id="PF25973">
    <property type="entry name" value="BSH_CzcB"/>
    <property type="match status" value="1"/>
</dbReference>
<dbReference type="EMBL" id="LLXU01000079">
    <property type="protein sequence ID" value="KRG42844.1"/>
    <property type="molecule type" value="Genomic_DNA"/>
</dbReference>
<dbReference type="PANTHER" id="PTHR30097">
    <property type="entry name" value="CATION EFFLUX SYSTEM PROTEIN CUSB"/>
    <property type="match status" value="1"/>
</dbReference>
<feature type="chain" id="PRO_5006390606" evidence="4">
    <location>
        <begin position="21"/>
        <end position="327"/>
    </location>
</feature>
<accession>A0A0R0ADB0</accession>
<dbReference type="AlphaFoldDB" id="A0A0R0ADB0"/>
<dbReference type="InterPro" id="IPR006143">
    <property type="entry name" value="RND_pump_MFP"/>
</dbReference>
<feature type="compositionally biased region" description="Basic and acidic residues" evidence="3">
    <location>
        <begin position="39"/>
        <end position="55"/>
    </location>
</feature>
<dbReference type="Proteomes" id="UP000051802">
    <property type="component" value="Unassembled WGS sequence"/>
</dbReference>
<dbReference type="Gene3D" id="2.40.420.20">
    <property type="match status" value="1"/>
</dbReference>
<evidence type="ECO:0000313" key="8">
    <source>
        <dbReference type="EMBL" id="KRG42844.1"/>
    </source>
</evidence>
<comment type="caution">
    <text evidence="8">The sequence shown here is derived from an EMBL/GenBank/DDBJ whole genome shotgun (WGS) entry which is preliminary data.</text>
</comment>
<gene>
    <name evidence="8" type="ORF">ARC20_10520</name>
</gene>
<dbReference type="InterPro" id="IPR058647">
    <property type="entry name" value="BSH_CzcB-like"/>
</dbReference>
<dbReference type="InterPro" id="IPR011053">
    <property type="entry name" value="Single_hybrid_motif"/>
</dbReference>
<evidence type="ECO:0000256" key="2">
    <source>
        <dbReference type="ARBA" id="ARBA00022448"/>
    </source>
</evidence>
<proteinExistence type="inferred from homology"/>
<dbReference type="STRING" id="676599.ARC20_10520"/>
<dbReference type="InterPro" id="IPR058649">
    <property type="entry name" value="CzcB_C"/>
</dbReference>
<sequence>MMAFRYPALPLLLLAMLFLAACSNPGGLADAAGDDADADVPHADHAAADAEHSDAPESTTIAADVAESSGIRVAPAAPGRIVRELEVQGLLAPVDGSAGAATARFPGQVRSLRANVGDNVRAGQVLALIESNLSLTTYPVTAPLSGQVMARQVAVGAGVAEGQSLFEIADLSRVWVDLHAFGADVHYLRAGAAVTVTRLYDGATREITLERVLPGTDSASQSAVARAVLANDDGLWRPGAAVTARIRIDDREVALRVPLTALQTMDGRDAVLVREGERYIAQPVRLGERDGQFVEVTEGLRAGQQVVVEQSFLVKADIEKAGASHTH</sequence>
<keyword evidence="9" id="KW-1185">Reference proteome</keyword>
<reference evidence="8 9" key="1">
    <citation type="submission" date="2015-10" db="EMBL/GenBank/DDBJ databases">
        <title>Genome sequencing and analysis of members of genus Stenotrophomonas.</title>
        <authorList>
            <person name="Patil P.P."/>
            <person name="Midha S."/>
            <person name="Patil P.B."/>
        </authorList>
    </citation>
    <scope>NUCLEOTIDE SEQUENCE [LARGE SCALE GENOMIC DNA]</scope>
    <source>
        <strain evidence="8 9">JCM 16536</strain>
    </source>
</reference>
<protein>
    <submittedName>
        <fullName evidence="8">Uncharacterized protein</fullName>
    </submittedName>
</protein>
<feature type="domain" description="CzcB-like C-terminal circularly permuted SH3-like" evidence="7">
    <location>
        <begin position="256"/>
        <end position="315"/>
    </location>
</feature>
<evidence type="ECO:0000259" key="5">
    <source>
        <dbReference type="Pfam" id="PF25954"/>
    </source>
</evidence>
<dbReference type="Pfam" id="PF25975">
    <property type="entry name" value="CzcB_C"/>
    <property type="match status" value="1"/>
</dbReference>
<dbReference type="GO" id="GO:0060003">
    <property type="term" value="P:copper ion export"/>
    <property type="evidence" value="ECO:0007669"/>
    <property type="project" value="TreeGrafter"/>
</dbReference>
<dbReference type="InterPro" id="IPR051909">
    <property type="entry name" value="MFP_Cation_Efflux"/>
</dbReference>
<dbReference type="RefSeq" id="WP_057646672.1">
    <property type="nucleotide sequence ID" value="NZ_LLXU01000079.1"/>
</dbReference>
<dbReference type="NCBIfam" id="TIGR01730">
    <property type="entry name" value="RND_mfp"/>
    <property type="match status" value="1"/>
</dbReference>
<dbReference type="InterPro" id="IPR058792">
    <property type="entry name" value="Beta-barrel_RND_2"/>
</dbReference>
<dbReference type="Gene3D" id="2.40.30.170">
    <property type="match status" value="1"/>
</dbReference>
<comment type="similarity">
    <text evidence="1">Belongs to the membrane fusion protein (MFP) (TC 8.A.1) family.</text>
</comment>
<feature type="domain" description="CzcB-like barrel-sandwich hybrid" evidence="6">
    <location>
        <begin position="102"/>
        <end position="170"/>
    </location>
</feature>